<comment type="similarity">
    <text evidence="1">Belongs to the peptidase S49 family.</text>
</comment>
<evidence type="ECO:0000256" key="5">
    <source>
        <dbReference type="SAM" id="Phobius"/>
    </source>
</evidence>
<dbReference type="RefSeq" id="WP_011814038.1">
    <property type="nucleotide sequence ID" value="NC_008789.1"/>
</dbReference>
<dbReference type="GO" id="GO:0006508">
    <property type="term" value="P:proteolysis"/>
    <property type="evidence" value="ECO:0007669"/>
    <property type="project" value="UniProtKB-KW"/>
</dbReference>
<dbReference type="SUPFAM" id="SSF52096">
    <property type="entry name" value="ClpP/crotonase"/>
    <property type="match status" value="1"/>
</dbReference>
<reference evidence="8" key="1">
    <citation type="submission" date="2006-12" db="EMBL/GenBank/DDBJ databases">
        <title>Complete sequence of Halorhodospira halophila SL1.</title>
        <authorList>
            <consortium name="US DOE Joint Genome Institute"/>
            <person name="Copeland A."/>
            <person name="Lucas S."/>
            <person name="Lapidus A."/>
            <person name="Barry K."/>
            <person name="Detter J.C."/>
            <person name="Glavina del Rio T."/>
            <person name="Hammon N."/>
            <person name="Israni S."/>
            <person name="Dalin E."/>
            <person name="Tice H."/>
            <person name="Pitluck S."/>
            <person name="Saunders E."/>
            <person name="Brettin T."/>
            <person name="Bruce D."/>
            <person name="Han C."/>
            <person name="Tapia R."/>
            <person name="Schmutz J."/>
            <person name="Larimer F."/>
            <person name="Land M."/>
            <person name="Hauser L."/>
            <person name="Kyrpides N."/>
            <person name="Mikhailova N."/>
            <person name="Hoff W."/>
            <person name="Richardson P."/>
        </authorList>
    </citation>
    <scope>NUCLEOTIDE SEQUENCE [LARGE SCALE GENOMIC DNA]</scope>
    <source>
        <strain evidence="8">DSM 244 / SL1</strain>
    </source>
</reference>
<protein>
    <submittedName>
        <fullName evidence="7">Peptidase S49</fullName>
    </submittedName>
</protein>
<dbReference type="EMBL" id="CP000544">
    <property type="protein sequence ID" value="ABM62015.1"/>
    <property type="molecule type" value="Genomic_DNA"/>
</dbReference>
<sequence>MSEETSERDALLELLKENIREQRRARRWRLITRGAILVVVVLVAVSLGRLDFAADEEIGPHTAEVRIDGPIMSDSAASAEQVIRGLERAFEADDAAGVVLRINSPGGSAVHARQIYQEIRRLREEYEDIPVHAVIEDIGTSGAYYVAAAADQIHVNESSIVGSIGVIMGSFGIGEALEKLGIERRVYTAGDDKAFLDPFAPEDEAHVEHVRTMLDDIHGQFIAAVRDGRGEQIDAAGADEDRLFSGLIWTGQQSLDKGLADEIGSVRSVARDVIGEEELVDYTARRDFLSQLAERFGTAVGQGVYQSLETFEHQPR</sequence>
<dbReference type="InterPro" id="IPR029045">
    <property type="entry name" value="ClpP/crotonase-like_dom_sf"/>
</dbReference>
<evidence type="ECO:0000256" key="4">
    <source>
        <dbReference type="ARBA" id="ARBA00022825"/>
    </source>
</evidence>
<dbReference type="OrthoDB" id="9764363at2"/>
<evidence type="ECO:0000313" key="8">
    <source>
        <dbReference type="Proteomes" id="UP000000647"/>
    </source>
</evidence>
<feature type="transmembrane region" description="Helical" evidence="5">
    <location>
        <begin position="30"/>
        <end position="50"/>
    </location>
</feature>
<evidence type="ECO:0000313" key="7">
    <source>
        <dbReference type="EMBL" id="ABM62015.1"/>
    </source>
</evidence>
<keyword evidence="5" id="KW-1133">Transmembrane helix</keyword>
<dbReference type="KEGG" id="hha:Hhal_1240"/>
<dbReference type="GO" id="GO:0008236">
    <property type="term" value="F:serine-type peptidase activity"/>
    <property type="evidence" value="ECO:0007669"/>
    <property type="project" value="UniProtKB-KW"/>
</dbReference>
<dbReference type="Gene3D" id="6.20.330.10">
    <property type="match status" value="1"/>
</dbReference>
<dbReference type="AlphaFoldDB" id="A1WWF3"/>
<keyword evidence="3" id="KW-0378">Hydrolase</keyword>
<accession>A1WWF3</accession>
<keyword evidence="5" id="KW-0812">Transmembrane</keyword>
<dbReference type="eggNOG" id="COG0616">
    <property type="taxonomic scope" value="Bacteria"/>
</dbReference>
<reference evidence="7 8" key="2">
    <citation type="journal article" date="2013" name="Stand. Genomic Sci.">
        <title>Complete genome sequence of Halorhodospira halophila SL1.</title>
        <authorList>
            <person name="Challacombe J.F."/>
            <person name="Majid S."/>
            <person name="Deole R."/>
            <person name="Brettin T.S."/>
            <person name="Bruce D."/>
            <person name="Delano S.F."/>
            <person name="Detter J.C."/>
            <person name="Gleasner C.D."/>
            <person name="Han C.S."/>
            <person name="Misra M."/>
            <person name="Reitenga K.G."/>
            <person name="Mikhailova N."/>
            <person name="Woyke T."/>
            <person name="Pitluck S."/>
            <person name="Nolan M."/>
            <person name="Land M.L."/>
            <person name="Saunders E."/>
            <person name="Tapia R."/>
            <person name="Lapidus A."/>
            <person name="Ivanova N."/>
            <person name="Hoff W.D."/>
        </authorList>
    </citation>
    <scope>NUCLEOTIDE SEQUENCE [LARGE SCALE GENOMIC DNA]</scope>
    <source>
        <strain evidence="8">DSM 244 / SL1</strain>
    </source>
</reference>
<dbReference type="PANTHER" id="PTHR42987:SF8">
    <property type="entry name" value="PROTEINASE"/>
    <property type="match status" value="1"/>
</dbReference>
<proteinExistence type="inferred from homology"/>
<feature type="domain" description="Peptidase S49" evidence="6">
    <location>
        <begin position="127"/>
        <end position="271"/>
    </location>
</feature>
<gene>
    <name evidence="7" type="ordered locus">Hhal_1240</name>
</gene>
<dbReference type="Pfam" id="PF01343">
    <property type="entry name" value="Peptidase_S49"/>
    <property type="match status" value="1"/>
</dbReference>
<dbReference type="PANTHER" id="PTHR42987">
    <property type="entry name" value="PEPTIDASE S49"/>
    <property type="match status" value="1"/>
</dbReference>
<name>A1WWF3_HALHL</name>
<evidence type="ECO:0000259" key="6">
    <source>
        <dbReference type="Pfam" id="PF01343"/>
    </source>
</evidence>
<evidence type="ECO:0000256" key="2">
    <source>
        <dbReference type="ARBA" id="ARBA00022670"/>
    </source>
</evidence>
<dbReference type="Proteomes" id="UP000000647">
    <property type="component" value="Chromosome"/>
</dbReference>
<dbReference type="HOGENOM" id="CLU_046540_1_1_6"/>
<keyword evidence="2" id="KW-0645">Protease</keyword>
<dbReference type="InterPro" id="IPR047272">
    <property type="entry name" value="S49_SppA_C"/>
</dbReference>
<evidence type="ECO:0000256" key="1">
    <source>
        <dbReference type="ARBA" id="ARBA00008683"/>
    </source>
</evidence>
<evidence type="ECO:0000256" key="3">
    <source>
        <dbReference type="ARBA" id="ARBA00022801"/>
    </source>
</evidence>
<keyword evidence="8" id="KW-1185">Reference proteome</keyword>
<keyword evidence="4" id="KW-0720">Serine protease</keyword>
<keyword evidence="5" id="KW-0472">Membrane</keyword>
<dbReference type="Gene3D" id="3.90.226.10">
    <property type="entry name" value="2-enoyl-CoA Hydratase, Chain A, domain 1"/>
    <property type="match status" value="1"/>
</dbReference>
<dbReference type="CDD" id="cd07023">
    <property type="entry name" value="S49_Sppa_N_C"/>
    <property type="match status" value="1"/>
</dbReference>
<dbReference type="InterPro" id="IPR002142">
    <property type="entry name" value="Peptidase_S49"/>
</dbReference>
<organism evidence="7 8">
    <name type="scientific">Halorhodospira halophila (strain DSM 244 / SL1)</name>
    <name type="common">Ectothiorhodospira halophila (strain DSM 244 / SL1)</name>
    <dbReference type="NCBI Taxonomy" id="349124"/>
    <lineage>
        <taxon>Bacteria</taxon>
        <taxon>Pseudomonadati</taxon>
        <taxon>Pseudomonadota</taxon>
        <taxon>Gammaproteobacteria</taxon>
        <taxon>Chromatiales</taxon>
        <taxon>Ectothiorhodospiraceae</taxon>
        <taxon>Halorhodospira</taxon>
    </lineage>
</organism>